<protein>
    <recommendedName>
        <fullName evidence="5">Fe2OG dioxygenase domain-containing protein</fullName>
    </recommendedName>
</protein>
<reference evidence="3" key="1">
    <citation type="submission" date="2021-03" db="EMBL/GenBank/DDBJ databases">
        <authorList>
            <person name="Tagirdzhanova G."/>
        </authorList>
    </citation>
    <scope>NUCLEOTIDE SEQUENCE</scope>
</reference>
<dbReference type="OrthoDB" id="288590at2759"/>
<dbReference type="Gene3D" id="2.60.120.330">
    <property type="entry name" value="B-lactam Antibiotic, Isopenicillin N Synthase, Chain"/>
    <property type="match status" value="1"/>
</dbReference>
<organism evidence="3 4">
    <name type="scientific">Alectoria fallacina</name>
    <dbReference type="NCBI Taxonomy" id="1903189"/>
    <lineage>
        <taxon>Eukaryota</taxon>
        <taxon>Fungi</taxon>
        <taxon>Dikarya</taxon>
        <taxon>Ascomycota</taxon>
        <taxon>Pezizomycotina</taxon>
        <taxon>Lecanoromycetes</taxon>
        <taxon>OSLEUM clade</taxon>
        <taxon>Lecanoromycetidae</taxon>
        <taxon>Lecanorales</taxon>
        <taxon>Lecanorineae</taxon>
        <taxon>Parmeliaceae</taxon>
        <taxon>Alectoria</taxon>
    </lineage>
</organism>
<comment type="similarity">
    <text evidence="1">Belongs to the iron/ascorbate-dependent oxidoreductase family.</text>
</comment>
<comment type="caution">
    <text evidence="3">The sequence shown here is derived from an EMBL/GenBank/DDBJ whole genome shotgun (WGS) entry which is preliminary data.</text>
</comment>
<evidence type="ECO:0000313" key="3">
    <source>
        <dbReference type="EMBL" id="CAF9934102.1"/>
    </source>
</evidence>
<name>A0A8H3IN47_9LECA</name>
<evidence type="ECO:0000256" key="2">
    <source>
        <dbReference type="SAM" id="MobiDB-lite"/>
    </source>
</evidence>
<evidence type="ECO:0008006" key="5">
    <source>
        <dbReference type="Google" id="ProtNLM"/>
    </source>
</evidence>
<gene>
    <name evidence="3" type="ORF">ALECFALPRED_005848</name>
</gene>
<dbReference type="PANTHER" id="PTHR47990">
    <property type="entry name" value="2-OXOGLUTARATE (2OG) AND FE(II)-DEPENDENT OXYGENASE SUPERFAMILY PROTEIN-RELATED"/>
    <property type="match status" value="1"/>
</dbReference>
<feature type="compositionally biased region" description="Basic and acidic residues" evidence="2">
    <location>
        <begin position="328"/>
        <end position="337"/>
    </location>
</feature>
<proteinExistence type="inferred from homology"/>
<feature type="compositionally biased region" description="Basic and acidic residues" evidence="2">
    <location>
        <begin position="309"/>
        <end position="319"/>
    </location>
</feature>
<keyword evidence="4" id="KW-1185">Reference proteome</keyword>
<dbReference type="InterPro" id="IPR050231">
    <property type="entry name" value="Iron_ascorbate_oxido_reductase"/>
</dbReference>
<dbReference type="EMBL" id="CAJPDR010000369">
    <property type="protein sequence ID" value="CAF9934102.1"/>
    <property type="molecule type" value="Genomic_DNA"/>
</dbReference>
<evidence type="ECO:0000313" key="4">
    <source>
        <dbReference type="Proteomes" id="UP000664203"/>
    </source>
</evidence>
<dbReference type="Proteomes" id="UP000664203">
    <property type="component" value="Unassembled WGS sequence"/>
</dbReference>
<dbReference type="SUPFAM" id="SSF51197">
    <property type="entry name" value="Clavaminate synthase-like"/>
    <property type="match status" value="1"/>
</dbReference>
<dbReference type="InterPro" id="IPR027443">
    <property type="entry name" value="IPNS-like_sf"/>
</dbReference>
<feature type="region of interest" description="Disordered" evidence="2">
    <location>
        <begin position="307"/>
        <end position="337"/>
    </location>
</feature>
<dbReference type="AlphaFoldDB" id="A0A8H3IN47"/>
<accession>A0A8H3IN47</accession>
<evidence type="ECO:0000256" key="1">
    <source>
        <dbReference type="ARBA" id="ARBA00008056"/>
    </source>
</evidence>
<sequence length="337" mass="36769">MAQRQVSDDHALHFLASEGYLPLALADHPDMVEAYTRLFAQTSEYFNLPPDSPEKTNYQAASGAAASEEGYSQIPNEKCIMTVKTSTHCPAPLRHELQTAWNLTGAFMQRIMTAVANTLALHPDVFSPFVRPCVALPDSERTPTLVRMFRYDRPRGPGPKVNAEKHKDLGLLSLVVGRSPGLQALDSRTNAWVSVEEPSNLAPGSLTRSGGLTATLLAGETLAFLSRGNYRAGVHRVVCAPSAEDAGDPYRFSIVYTLRAAPAPLFTKDFESRVVGEFGPGERVEGESSVVMFEKIMRTHWNVNAAPSVRDEQRRKFEGKGGNGGQDVADRPERASG</sequence>